<evidence type="ECO:0000256" key="5">
    <source>
        <dbReference type="ARBA" id="ARBA00022679"/>
    </source>
</evidence>
<evidence type="ECO:0000256" key="6">
    <source>
        <dbReference type="ARBA" id="ARBA00022741"/>
    </source>
</evidence>
<dbReference type="OrthoDB" id="9807458at2"/>
<dbReference type="EC" id="2.7.4.22" evidence="11"/>
<keyword evidence="7 11" id="KW-0418">Kinase</keyword>
<dbReference type="PANTHER" id="PTHR42833:SF4">
    <property type="entry name" value="URIDYLATE KINASE PUMPKIN, CHLOROPLASTIC"/>
    <property type="match status" value="1"/>
</dbReference>
<feature type="binding site" evidence="11">
    <location>
        <position position="62"/>
    </location>
    <ligand>
        <name>UMP</name>
        <dbReference type="ChEBI" id="CHEBI:57865"/>
    </ligand>
</feature>
<feature type="binding site" evidence="11">
    <location>
        <begin position="144"/>
        <end position="151"/>
    </location>
    <ligand>
        <name>UMP</name>
        <dbReference type="ChEBI" id="CHEBI:57865"/>
    </ligand>
</feature>
<evidence type="ECO:0000256" key="2">
    <source>
        <dbReference type="ARBA" id="ARBA00004791"/>
    </source>
</evidence>
<evidence type="ECO:0000256" key="9">
    <source>
        <dbReference type="ARBA" id="ARBA00022975"/>
    </source>
</evidence>
<dbReference type="InterPro" id="IPR011817">
    <property type="entry name" value="Uridylate_kinase"/>
</dbReference>
<evidence type="ECO:0000256" key="1">
    <source>
        <dbReference type="ARBA" id="ARBA00004496"/>
    </source>
</evidence>
<dbReference type="STRING" id="575540.Isop_1596"/>
<keyword evidence="14" id="KW-1185">Reference proteome</keyword>
<feature type="binding site" evidence="11">
    <location>
        <position position="67"/>
    </location>
    <ligand>
        <name>ATP</name>
        <dbReference type="ChEBI" id="CHEBI:30616"/>
    </ligand>
</feature>
<dbReference type="PIRSF" id="PIRSF005650">
    <property type="entry name" value="Uridylate_kin"/>
    <property type="match status" value="1"/>
</dbReference>
<keyword evidence="4 11" id="KW-0963">Cytoplasm</keyword>
<evidence type="ECO:0000256" key="7">
    <source>
        <dbReference type="ARBA" id="ARBA00022777"/>
    </source>
</evidence>
<dbReference type="InParanoid" id="E8QZP4"/>
<dbReference type="AlphaFoldDB" id="E8QZP4"/>
<dbReference type="GO" id="GO:0005524">
    <property type="term" value="F:ATP binding"/>
    <property type="evidence" value="ECO:0007669"/>
    <property type="project" value="UniProtKB-KW"/>
</dbReference>
<dbReference type="Gene3D" id="3.40.1160.10">
    <property type="entry name" value="Acetylglutamate kinase-like"/>
    <property type="match status" value="1"/>
</dbReference>
<evidence type="ECO:0000256" key="8">
    <source>
        <dbReference type="ARBA" id="ARBA00022840"/>
    </source>
</evidence>
<comment type="pathway">
    <text evidence="2 11">Pyrimidine metabolism; CTP biosynthesis via de novo pathway; UDP from UMP (UMPK route): step 1/1.</text>
</comment>
<dbReference type="GO" id="GO:0005737">
    <property type="term" value="C:cytoplasm"/>
    <property type="evidence" value="ECO:0007669"/>
    <property type="project" value="UniProtKB-SubCell"/>
</dbReference>
<dbReference type="RefSeq" id="WP_013564468.1">
    <property type="nucleotide sequence ID" value="NC_014962.1"/>
</dbReference>
<dbReference type="HOGENOM" id="CLU_033861_0_0_0"/>
<dbReference type="Pfam" id="PF00696">
    <property type="entry name" value="AA_kinase"/>
    <property type="match status" value="1"/>
</dbReference>
<keyword evidence="6 11" id="KW-0547">Nucleotide-binding</keyword>
<evidence type="ECO:0000256" key="11">
    <source>
        <dbReference type="HAMAP-Rule" id="MF_01220"/>
    </source>
</evidence>
<dbReference type="KEGG" id="ipa:Isop_1596"/>
<comment type="caution">
    <text evidence="11">Lacks conserved residue(s) required for the propagation of feature annotation.</text>
</comment>
<evidence type="ECO:0000256" key="3">
    <source>
        <dbReference type="ARBA" id="ARBA00007614"/>
    </source>
</evidence>
<dbReference type="GO" id="GO:0033862">
    <property type="term" value="F:UMP kinase activity"/>
    <property type="evidence" value="ECO:0007669"/>
    <property type="project" value="UniProtKB-EC"/>
</dbReference>
<dbReference type="InterPro" id="IPR036393">
    <property type="entry name" value="AceGlu_kinase-like_sf"/>
</dbReference>
<comment type="function">
    <text evidence="11">Catalyzes the reversible phosphorylation of UMP to UDP.</text>
</comment>
<dbReference type="UniPathway" id="UPA00159">
    <property type="reaction ID" value="UER00275"/>
</dbReference>
<dbReference type="PANTHER" id="PTHR42833">
    <property type="entry name" value="URIDYLATE KINASE"/>
    <property type="match status" value="1"/>
</dbReference>
<comment type="subunit">
    <text evidence="11">Homohexamer.</text>
</comment>
<evidence type="ECO:0000313" key="13">
    <source>
        <dbReference type="EMBL" id="ADV62180.1"/>
    </source>
</evidence>
<dbReference type="eggNOG" id="COG0528">
    <property type="taxonomic scope" value="Bacteria"/>
</dbReference>
<dbReference type="GO" id="GO:0006225">
    <property type="term" value="P:UDP biosynthetic process"/>
    <property type="evidence" value="ECO:0007669"/>
    <property type="project" value="TreeGrafter"/>
</dbReference>
<dbReference type="FunFam" id="3.40.1160.10:FF:000001">
    <property type="entry name" value="Uridylate kinase"/>
    <property type="match status" value="1"/>
</dbReference>
<evidence type="ECO:0000256" key="10">
    <source>
        <dbReference type="ARBA" id="ARBA00047767"/>
    </source>
</evidence>
<sequence>MDAPAPTSPPTPVFRRVLLKLSGESFCKPGEGGLSEEEISRIARQTAQVARLGVSLAIVVGGGNILRGATLRGSKVIRETTAHYMGMTATMINGLALQDALEGQSIPTRLMTTIRMDECAEPFIRRRALSHLENGRVVILVTGTGSPYVTTDTAAALRGKELEVEVILKATKVDGVYSAPPEKNPHAIRYDHLTFEQVMQDQLKIMDMTAIGMCLENKLPILVFDFKKEGNMMRAILGEPIGTWVGSHPRPTARTAHATGS</sequence>
<dbReference type="GO" id="GO:0044210">
    <property type="term" value="P:'de novo' CTP biosynthetic process"/>
    <property type="evidence" value="ECO:0007669"/>
    <property type="project" value="UniProtKB-UniRule"/>
</dbReference>
<dbReference type="InterPro" id="IPR001048">
    <property type="entry name" value="Asp/Glu/Uridylate_kinase"/>
</dbReference>
<protein>
    <recommendedName>
        <fullName evidence="11">Uridylate kinase</fullName>
        <shortName evidence="11">UK</shortName>
        <ecNumber evidence="11">2.7.4.22</ecNumber>
    </recommendedName>
    <alternativeName>
        <fullName evidence="11">Uridine monophosphate kinase</fullName>
        <shortName evidence="11">UMP kinase</shortName>
        <shortName evidence="11">UMPK</shortName>
    </alternativeName>
</protein>
<accession>E8QZP4</accession>
<feature type="domain" description="Aspartate/glutamate/uridylate kinase" evidence="12">
    <location>
        <begin position="16"/>
        <end position="225"/>
    </location>
</feature>
<comment type="catalytic activity">
    <reaction evidence="10 11">
        <text>UMP + ATP = UDP + ADP</text>
        <dbReference type="Rhea" id="RHEA:24400"/>
        <dbReference type="ChEBI" id="CHEBI:30616"/>
        <dbReference type="ChEBI" id="CHEBI:57865"/>
        <dbReference type="ChEBI" id="CHEBI:58223"/>
        <dbReference type="ChEBI" id="CHEBI:456216"/>
        <dbReference type="EC" id="2.7.4.22"/>
    </reaction>
</comment>
<gene>
    <name evidence="11" type="primary">pyrH</name>
    <name evidence="13" type="ordered locus">Isop_1596</name>
</gene>
<evidence type="ECO:0000259" key="12">
    <source>
        <dbReference type="Pfam" id="PF00696"/>
    </source>
</evidence>
<keyword evidence="8 11" id="KW-0067">ATP-binding</keyword>
<dbReference type="SUPFAM" id="SSF53633">
    <property type="entry name" value="Carbamate kinase-like"/>
    <property type="match status" value="1"/>
</dbReference>
<comment type="activity regulation">
    <text evidence="11">Inhibited by UTP.</text>
</comment>
<evidence type="ECO:0000256" key="4">
    <source>
        <dbReference type="ARBA" id="ARBA00022490"/>
    </source>
</evidence>
<dbReference type="NCBIfam" id="TIGR02075">
    <property type="entry name" value="pyrH_bact"/>
    <property type="match status" value="1"/>
</dbReference>
<dbReference type="FunCoup" id="E8QZP4">
    <property type="interactions" value="534"/>
</dbReference>
<feature type="binding site" evidence="11">
    <location>
        <position position="63"/>
    </location>
    <ligand>
        <name>ATP</name>
        <dbReference type="ChEBI" id="CHEBI:30616"/>
    </ligand>
</feature>
<comment type="subcellular location">
    <subcellularLocation>
        <location evidence="1 11">Cytoplasm</location>
    </subcellularLocation>
</comment>
<dbReference type="HAMAP" id="MF_01220_B">
    <property type="entry name" value="PyrH_B"/>
    <property type="match status" value="1"/>
</dbReference>
<feature type="binding site" evidence="11">
    <location>
        <begin position="20"/>
        <end position="23"/>
    </location>
    <ligand>
        <name>ATP</name>
        <dbReference type="ChEBI" id="CHEBI:30616"/>
    </ligand>
</feature>
<keyword evidence="9 11" id="KW-0665">Pyrimidine biosynthesis</keyword>
<reference evidence="13 14" key="1">
    <citation type="journal article" date="2011" name="Stand. Genomic Sci.">
        <title>Complete genome sequence of Isosphaera pallida type strain (IS1B).</title>
        <authorList>
            <consortium name="US DOE Joint Genome Institute (JGI-PGF)"/>
            <person name="Goker M."/>
            <person name="Cleland D."/>
            <person name="Saunders E."/>
            <person name="Lapidus A."/>
            <person name="Nolan M."/>
            <person name="Lucas S."/>
            <person name="Hammon N."/>
            <person name="Deshpande S."/>
            <person name="Cheng J.F."/>
            <person name="Tapia R."/>
            <person name="Han C."/>
            <person name="Goodwin L."/>
            <person name="Pitluck S."/>
            <person name="Liolios K."/>
            <person name="Pagani I."/>
            <person name="Ivanova N."/>
            <person name="Mavromatis K."/>
            <person name="Pati A."/>
            <person name="Chen A."/>
            <person name="Palaniappan K."/>
            <person name="Land M."/>
            <person name="Hauser L."/>
            <person name="Chang Y.J."/>
            <person name="Jeffries C.D."/>
            <person name="Detter J.C."/>
            <person name="Beck B."/>
            <person name="Woyke T."/>
            <person name="Bristow J."/>
            <person name="Eisen J.A."/>
            <person name="Markowitz V."/>
            <person name="Hugenholtz P."/>
            <person name="Kyrpides N.C."/>
            <person name="Klenk H.P."/>
        </authorList>
    </citation>
    <scope>NUCLEOTIDE SEQUENCE [LARGE SCALE GENOMIC DNA]</scope>
    <source>
        <strain evidence="14">ATCC 43644 / DSM 9630 / IS1B</strain>
    </source>
</reference>
<evidence type="ECO:0000313" key="14">
    <source>
        <dbReference type="Proteomes" id="UP000008631"/>
    </source>
</evidence>
<keyword evidence="5 11" id="KW-0808">Transferase</keyword>
<proteinExistence type="inferred from homology"/>
<name>E8QZP4_ISOPI</name>
<dbReference type="EMBL" id="CP002353">
    <property type="protein sequence ID" value="ADV62180.1"/>
    <property type="molecule type" value="Genomic_DNA"/>
</dbReference>
<feature type="binding site" evidence="11">
    <location>
        <position position="177"/>
    </location>
    <ligand>
        <name>ATP</name>
        <dbReference type="ChEBI" id="CHEBI:30616"/>
    </ligand>
</feature>
<dbReference type="CDD" id="cd04254">
    <property type="entry name" value="AAK_UMPK-PyrH-Ec"/>
    <property type="match status" value="1"/>
</dbReference>
<dbReference type="InterPro" id="IPR015963">
    <property type="entry name" value="Uridylate_kinase_bac"/>
</dbReference>
<dbReference type="Proteomes" id="UP000008631">
    <property type="component" value="Chromosome"/>
</dbReference>
<comment type="similarity">
    <text evidence="3 11">Belongs to the UMP kinase family.</text>
</comment>
<feature type="binding site" evidence="11">
    <location>
        <position position="171"/>
    </location>
    <ligand>
        <name>ATP</name>
        <dbReference type="ChEBI" id="CHEBI:30616"/>
    </ligand>
</feature>
<organism evidence="13 14">
    <name type="scientific">Isosphaera pallida (strain ATCC 43644 / DSM 9630 / IS1B)</name>
    <dbReference type="NCBI Taxonomy" id="575540"/>
    <lineage>
        <taxon>Bacteria</taxon>
        <taxon>Pseudomonadati</taxon>
        <taxon>Planctomycetota</taxon>
        <taxon>Planctomycetia</taxon>
        <taxon>Isosphaerales</taxon>
        <taxon>Isosphaeraceae</taxon>
        <taxon>Isosphaera</taxon>
    </lineage>
</organism>